<dbReference type="STRING" id="947166.A0A1D1VQQ9"/>
<dbReference type="PANTHER" id="PTHR48048">
    <property type="entry name" value="GLYCOSYLTRANSFERASE"/>
    <property type="match status" value="1"/>
</dbReference>
<evidence type="ECO:0000313" key="4">
    <source>
        <dbReference type="Proteomes" id="UP000186922"/>
    </source>
</evidence>
<sequence length="426" mass="47154">MSKAKLGPLLRQNNHFQTTYGDILFVSIDDGLTTKELNGNGIVNQRLDVSTEQFLKSAFQKNRQLDGSSSSRPNKTSSVPSNGIEKLTKPVDVLILNILLGGSAVICHRYGVPYYLFNPFSSTLKLKLLQFDQQGLNAGDFKSNSVIYLNRVLEDDKQFVSKMSFAEGIIINSMRELEMPTLYRIPLGAPRMATMRMVCVGPLLPTEDLDSPSSPDLLNWLNAQDTNQVTFVSLGSTSELKAENIFEMGKALLQLEKPFVWSLSLRHQQYLPDEVKKVMAGRKDTAKETTRKFMIVTSVSKKLVLDHTATALFVSNCDWTSAMQCLAAGKPLVAWPMSSSQEENARFLTGLGTCRAIDGIENSAAVKVTAEVIARSIATVLDMTGTSFSGIRPMAQAAWLWKAKIDQTLRPGGTSHREFTRLMSRL</sequence>
<dbReference type="AlphaFoldDB" id="A0A1D1VQQ9"/>
<name>A0A1D1VQQ9_RAMVA</name>
<feature type="region of interest" description="Disordered" evidence="2">
    <location>
        <begin position="62"/>
        <end position="83"/>
    </location>
</feature>
<dbReference type="EMBL" id="BDGG01000010">
    <property type="protein sequence ID" value="GAV03902.1"/>
    <property type="molecule type" value="Genomic_DNA"/>
</dbReference>
<dbReference type="InterPro" id="IPR002213">
    <property type="entry name" value="UDP_glucos_trans"/>
</dbReference>
<dbReference type="InterPro" id="IPR050481">
    <property type="entry name" value="UDP-glycosyltransf_plant"/>
</dbReference>
<keyword evidence="1" id="KW-0808">Transferase</keyword>
<evidence type="ECO:0000256" key="1">
    <source>
        <dbReference type="ARBA" id="ARBA00022679"/>
    </source>
</evidence>
<comment type="caution">
    <text evidence="3">The sequence shown here is derived from an EMBL/GenBank/DDBJ whole genome shotgun (WGS) entry which is preliminary data.</text>
</comment>
<protein>
    <submittedName>
        <fullName evidence="3">Uncharacterized protein</fullName>
    </submittedName>
</protein>
<proteinExistence type="predicted"/>
<gene>
    <name evidence="3" type="primary">RvY_14267-1</name>
    <name evidence="3" type="synonym">RvY_14267.1</name>
    <name evidence="3" type="ORF">RvY_14267</name>
</gene>
<reference evidence="3 4" key="1">
    <citation type="journal article" date="2016" name="Nat. Commun.">
        <title>Extremotolerant tardigrade genome and improved radiotolerance of human cultured cells by tardigrade-unique protein.</title>
        <authorList>
            <person name="Hashimoto T."/>
            <person name="Horikawa D.D."/>
            <person name="Saito Y."/>
            <person name="Kuwahara H."/>
            <person name="Kozuka-Hata H."/>
            <person name="Shin-I T."/>
            <person name="Minakuchi Y."/>
            <person name="Ohishi K."/>
            <person name="Motoyama A."/>
            <person name="Aizu T."/>
            <person name="Enomoto A."/>
            <person name="Kondo K."/>
            <person name="Tanaka S."/>
            <person name="Hara Y."/>
            <person name="Koshikawa S."/>
            <person name="Sagara H."/>
            <person name="Miura T."/>
            <person name="Yokobori S."/>
            <person name="Miyagawa K."/>
            <person name="Suzuki Y."/>
            <person name="Kubo T."/>
            <person name="Oyama M."/>
            <person name="Kohara Y."/>
            <person name="Fujiyama A."/>
            <person name="Arakawa K."/>
            <person name="Katayama T."/>
            <person name="Toyoda A."/>
            <person name="Kunieda T."/>
        </authorList>
    </citation>
    <scope>NUCLEOTIDE SEQUENCE [LARGE SCALE GENOMIC DNA]</scope>
    <source>
        <strain evidence="3 4">YOKOZUNA-1</strain>
    </source>
</reference>
<dbReference type="Gene3D" id="3.40.50.2000">
    <property type="entry name" value="Glycogen Phosphorylase B"/>
    <property type="match status" value="2"/>
</dbReference>
<accession>A0A1D1VQQ9</accession>
<keyword evidence="4" id="KW-1185">Reference proteome</keyword>
<evidence type="ECO:0000256" key="2">
    <source>
        <dbReference type="SAM" id="MobiDB-lite"/>
    </source>
</evidence>
<evidence type="ECO:0000313" key="3">
    <source>
        <dbReference type="EMBL" id="GAV03902.1"/>
    </source>
</evidence>
<dbReference type="Pfam" id="PF00201">
    <property type="entry name" value="UDPGT"/>
    <property type="match status" value="1"/>
</dbReference>
<feature type="compositionally biased region" description="Polar residues" evidence="2">
    <location>
        <begin position="62"/>
        <end position="81"/>
    </location>
</feature>
<dbReference type="Proteomes" id="UP000186922">
    <property type="component" value="Unassembled WGS sequence"/>
</dbReference>
<dbReference type="SUPFAM" id="SSF53756">
    <property type="entry name" value="UDP-Glycosyltransferase/glycogen phosphorylase"/>
    <property type="match status" value="1"/>
</dbReference>
<organism evidence="3 4">
    <name type="scientific">Ramazzottius varieornatus</name>
    <name type="common">Water bear</name>
    <name type="synonym">Tardigrade</name>
    <dbReference type="NCBI Taxonomy" id="947166"/>
    <lineage>
        <taxon>Eukaryota</taxon>
        <taxon>Metazoa</taxon>
        <taxon>Ecdysozoa</taxon>
        <taxon>Tardigrada</taxon>
        <taxon>Eutardigrada</taxon>
        <taxon>Parachela</taxon>
        <taxon>Hypsibioidea</taxon>
        <taxon>Ramazzottiidae</taxon>
        <taxon>Ramazzottius</taxon>
    </lineage>
</organism>
<dbReference type="GO" id="GO:0035251">
    <property type="term" value="F:UDP-glucosyltransferase activity"/>
    <property type="evidence" value="ECO:0007669"/>
    <property type="project" value="InterPro"/>
</dbReference>
<dbReference type="OrthoDB" id="5835829at2759"/>